<evidence type="ECO:0000313" key="3">
    <source>
        <dbReference type="Proteomes" id="UP001470230"/>
    </source>
</evidence>
<reference evidence="2 3" key="1">
    <citation type="submission" date="2024-04" db="EMBL/GenBank/DDBJ databases">
        <title>Tritrichomonas musculus Genome.</title>
        <authorList>
            <person name="Alves-Ferreira E."/>
            <person name="Grigg M."/>
            <person name="Lorenzi H."/>
            <person name="Galac M."/>
        </authorList>
    </citation>
    <scope>NUCLEOTIDE SEQUENCE [LARGE SCALE GENOMIC DNA]</scope>
    <source>
        <strain evidence="2 3">EAF2021</strain>
    </source>
</reference>
<comment type="caution">
    <text evidence="2">The sequence shown here is derived from an EMBL/GenBank/DDBJ whole genome shotgun (WGS) entry which is preliminary data.</text>
</comment>
<keyword evidence="3" id="KW-1185">Reference proteome</keyword>
<sequence>MINFDSDQNSDLQIVDGNFTINSGSNDPSAFFNMNSSNTTFLNNQTGFNNQSNSPNFTGGFGSTNFFNSSNRNDQIVTPNPPPSQATTQGSQCSGNCGACVWSFLCKKAATKLSSLGGCVPKLG</sequence>
<gene>
    <name evidence="2" type="ORF">M9Y10_010463</name>
</gene>
<organism evidence="2 3">
    <name type="scientific">Tritrichomonas musculus</name>
    <dbReference type="NCBI Taxonomy" id="1915356"/>
    <lineage>
        <taxon>Eukaryota</taxon>
        <taxon>Metamonada</taxon>
        <taxon>Parabasalia</taxon>
        <taxon>Tritrichomonadida</taxon>
        <taxon>Tritrichomonadidae</taxon>
        <taxon>Tritrichomonas</taxon>
    </lineage>
</organism>
<dbReference type="EMBL" id="JAPFFF010000016">
    <property type="protein sequence ID" value="KAK8864936.1"/>
    <property type="molecule type" value="Genomic_DNA"/>
</dbReference>
<proteinExistence type="predicted"/>
<name>A0ABR2IKS0_9EUKA</name>
<evidence type="ECO:0000313" key="2">
    <source>
        <dbReference type="EMBL" id="KAK8864936.1"/>
    </source>
</evidence>
<feature type="region of interest" description="Disordered" evidence="1">
    <location>
        <begin position="70"/>
        <end position="93"/>
    </location>
</feature>
<dbReference type="Proteomes" id="UP001470230">
    <property type="component" value="Unassembled WGS sequence"/>
</dbReference>
<protein>
    <submittedName>
        <fullName evidence="2">Uncharacterized protein</fullName>
    </submittedName>
</protein>
<evidence type="ECO:0000256" key="1">
    <source>
        <dbReference type="SAM" id="MobiDB-lite"/>
    </source>
</evidence>
<accession>A0ABR2IKS0</accession>